<dbReference type="EMBL" id="JACJFM010000004">
    <property type="protein sequence ID" value="MBB1485842.1"/>
    <property type="molecule type" value="Genomic_DNA"/>
</dbReference>
<dbReference type="AlphaFoldDB" id="A0A839IMV4"/>
<evidence type="ECO:0000313" key="3">
    <source>
        <dbReference type="Proteomes" id="UP000565262"/>
    </source>
</evidence>
<keyword evidence="3" id="KW-1185">Reference proteome</keyword>
<dbReference type="RefSeq" id="WP_182807631.1">
    <property type="nucleotide sequence ID" value="NZ_JACJFM010000004.1"/>
</dbReference>
<evidence type="ECO:0000256" key="1">
    <source>
        <dbReference type="SAM" id="SignalP"/>
    </source>
</evidence>
<feature type="signal peptide" evidence="1">
    <location>
        <begin position="1"/>
        <end position="25"/>
    </location>
</feature>
<name>A0A839IMV4_9GAMM</name>
<dbReference type="PANTHER" id="PTHR38075:SF1">
    <property type="entry name" value="DUF4139 DOMAIN-CONTAINING PROTEIN"/>
    <property type="match status" value="1"/>
</dbReference>
<organism evidence="2 3">
    <name type="scientific">Oceanospirillum sediminis</name>
    <dbReference type="NCBI Taxonomy" id="2760088"/>
    <lineage>
        <taxon>Bacteria</taxon>
        <taxon>Pseudomonadati</taxon>
        <taxon>Pseudomonadota</taxon>
        <taxon>Gammaproteobacteria</taxon>
        <taxon>Oceanospirillales</taxon>
        <taxon>Oceanospirillaceae</taxon>
        <taxon>Oceanospirillum</taxon>
    </lineage>
</organism>
<sequence length="519" mass="56926">MKRMVGISPALAAAIAVIFPFAALAEAISSDSTPPGQKANLIVSTPHDRQKLNLTLYQGGLALIQDGRSVDLKAGVQNIHFQGVTPEIIADSTLLDGSGFTVRERTYTYDLISLEALLKANTGKTIQLQLNGRYFGSSTGPYFVTAKLLTVQNGRILISTQIPGTEHERILALSLDDYADMISFNHIPDNLSESPALSIQVESDINGRTPVALTYLSNGFGWDASYVADLVSDQTLNLDAWVTLRNNTSVPLNKARIQLLAGEVSRAAPMYKHNRMESDNAPMMAMSAAPAGGMENLGDYKLFTLPGEIDLSARQSKQVNLFSHEQVSIEKSYTLPIDLSHNTKQLKADIRLKLTNTEESGLGTPMPAGIMRFYQPDTSGLRQFIGEVRIPDLDKHQEHTALIGRAFGLSANNKTIRWDKAGWLQGELELINSQDTAMTADILLQPLLYRKDNDYKRIPLCQTSENQEITLRLSLRPAGGEADIVHVSQEGNGVCKVSVKLKPDTKASYHYEYRINPAG</sequence>
<gene>
    <name evidence="2" type="ORF">H4O21_04350</name>
</gene>
<keyword evidence="1" id="KW-0732">Signal</keyword>
<protein>
    <recommendedName>
        <fullName evidence="4">DUF4139 domain-containing protein</fullName>
    </recommendedName>
</protein>
<feature type="chain" id="PRO_5032345794" description="DUF4139 domain-containing protein" evidence="1">
    <location>
        <begin position="26"/>
        <end position="519"/>
    </location>
</feature>
<dbReference type="Proteomes" id="UP000565262">
    <property type="component" value="Unassembled WGS sequence"/>
</dbReference>
<evidence type="ECO:0008006" key="4">
    <source>
        <dbReference type="Google" id="ProtNLM"/>
    </source>
</evidence>
<accession>A0A839IMV4</accession>
<comment type="caution">
    <text evidence="2">The sequence shown here is derived from an EMBL/GenBank/DDBJ whole genome shotgun (WGS) entry which is preliminary data.</text>
</comment>
<evidence type="ECO:0000313" key="2">
    <source>
        <dbReference type="EMBL" id="MBB1485842.1"/>
    </source>
</evidence>
<reference evidence="2 3" key="1">
    <citation type="submission" date="2020-08" db="EMBL/GenBank/DDBJ databases">
        <title>Oceanospirillum sp. nov. isolated from marine sediment.</title>
        <authorList>
            <person name="Ji X."/>
        </authorList>
    </citation>
    <scope>NUCLEOTIDE SEQUENCE [LARGE SCALE GENOMIC DNA]</scope>
    <source>
        <strain evidence="2 3">D5</strain>
    </source>
</reference>
<dbReference type="PANTHER" id="PTHR38075">
    <property type="entry name" value="DUF4139 DOMAIN-CONTAINING PROTEIN"/>
    <property type="match status" value="1"/>
</dbReference>
<proteinExistence type="predicted"/>